<keyword evidence="2 4" id="KW-0488">Methylation</keyword>
<dbReference type="Gene3D" id="1.20.58.410">
    <property type="entry name" value="Release factor"/>
    <property type="match status" value="1"/>
</dbReference>
<dbReference type="AlphaFoldDB" id="A0A1M7S6Q9"/>
<dbReference type="InterPro" id="IPR004374">
    <property type="entry name" value="PrfB"/>
</dbReference>
<evidence type="ECO:0000256" key="4">
    <source>
        <dbReference type="HAMAP-Rule" id="MF_00094"/>
    </source>
</evidence>
<dbReference type="SUPFAM" id="SSF75620">
    <property type="entry name" value="Release factor"/>
    <property type="match status" value="1"/>
</dbReference>
<feature type="coiled-coil region" evidence="6">
    <location>
        <begin position="77"/>
        <end position="104"/>
    </location>
</feature>
<dbReference type="Gene3D" id="3.30.160.20">
    <property type="match status" value="1"/>
</dbReference>
<comment type="similarity">
    <text evidence="1 4">Belongs to the prokaryotic/mitochondrial release factor family.</text>
</comment>
<name>A0A1M7S6Q9_9BACT</name>
<comment type="function">
    <text evidence="4">Peptide chain release factor 2 directs the termination of translation in response to the peptide chain termination codons UGA and UAA.</text>
</comment>
<dbReference type="InterPro" id="IPR000352">
    <property type="entry name" value="Pep_chain_release_fac_I"/>
</dbReference>
<evidence type="ECO:0000256" key="1">
    <source>
        <dbReference type="ARBA" id="ARBA00010835"/>
    </source>
</evidence>
<dbReference type="InterPro" id="IPR045853">
    <property type="entry name" value="Pep_chain_release_fac_I_sf"/>
</dbReference>
<feature type="modified residue" description="N5-methylglutamine" evidence="4">
    <location>
        <position position="233"/>
    </location>
</feature>
<evidence type="ECO:0000313" key="9">
    <source>
        <dbReference type="Proteomes" id="UP000186469"/>
    </source>
</evidence>
<dbReference type="NCBIfam" id="TIGR00020">
    <property type="entry name" value="prfB"/>
    <property type="match status" value="1"/>
</dbReference>
<evidence type="ECO:0000256" key="6">
    <source>
        <dbReference type="SAM" id="Coils"/>
    </source>
</evidence>
<dbReference type="Proteomes" id="UP000186469">
    <property type="component" value="Unassembled WGS sequence"/>
</dbReference>
<dbReference type="PROSITE" id="PS00745">
    <property type="entry name" value="RF_PROK_I"/>
    <property type="match status" value="1"/>
</dbReference>
<dbReference type="FunFam" id="3.30.160.20:FF:000010">
    <property type="entry name" value="Peptide chain release factor 2"/>
    <property type="match status" value="1"/>
</dbReference>
<keyword evidence="3 4" id="KW-0648">Protein biosynthesis</keyword>
<dbReference type="Gene3D" id="3.30.70.1660">
    <property type="match status" value="1"/>
</dbReference>
<evidence type="ECO:0000259" key="7">
    <source>
        <dbReference type="PROSITE" id="PS00745"/>
    </source>
</evidence>
<sequence>MPYGVDFDNDKLEKRLKEIDNVISLPDAWENPEKLTPILQEKSHIETQLSDYKALYSHKTDLEDWLNLAEDDDDEILINLDSSIKKLNDAIAEMELALLLSNKEDEFNALLEIHPGAGGTEAQDWAEMLLRMYLRWADRHNFKTEYLDYLSGDEAGIKSVTLRISGHNVYGFLKHEKGIHRLIRISPFDSSGRRHTSFASVDVLPDVGQDIQIDIKETDLRIDVFRSSGPGGQSVNTTSSAVRVTHIPTGIVAQCQNEKSQHHNKESALQILKSRLYELELQKIEDEKKAQYAGKNAIGFGSQIRTYTMQPYRLVKDHRSNTEIGDVEAVLDGSLDTLIKEQLLRIYGQKK</sequence>
<dbReference type="PANTHER" id="PTHR43116:SF3">
    <property type="entry name" value="CLASS I PEPTIDE CHAIN RELEASE FACTOR"/>
    <property type="match status" value="1"/>
</dbReference>
<organism evidence="8 9">
    <name type="scientific">Desulfovibrio litoralis DSM 11393</name>
    <dbReference type="NCBI Taxonomy" id="1121455"/>
    <lineage>
        <taxon>Bacteria</taxon>
        <taxon>Pseudomonadati</taxon>
        <taxon>Thermodesulfobacteriota</taxon>
        <taxon>Desulfovibrionia</taxon>
        <taxon>Desulfovibrionales</taxon>
        <taxon>Desulfovibrionaceae</taxon>
        <taxon>Desulfovibrio</taxon>
    </lineage>
</organism>
<evidence type="ECO:0000313" key="8">
    <source>
        <dbReference type="EMBL" id="SHN54337.1"/>
    </source>
</evidence>
<proteinExistence type="inferred from homology"/>
<dbReference type="SMART" id="SM00937">
    <property type="entry name" value="PCRF"/>
    <property type="match status" value="1"/>
</dbReference>
<dbReference type="Pfam" id="PF00472">
    <property type="entry name" value="RF-1"/>
    <property type="match status" value="1"/>
</dbReference>
<protein>
    <recommendedName>
        <fullName evidence="4 5">Peptide chain release factor 2</fullName>
        <shortName evidence="4">RF-2</shortName>
    </recommendedName>
</protein>
<accession>A0A1M7S6Q9</accession>
<dbReference type="STRING" id="1121455.SAMN02745728_00523"/>
<evidence type="ECO:0000256" key="2">
    <source>
        <dbReference type="ARBA" id="ARBA00022481"/>
    </source>
</evidence>
<evidence type="ECO:0000256" key="3">
    <source>
        <dbReference type="ARBA" id="ARBA00022917"/>
    </source>
</evidence>
<dbReference type="InterPro" id="IPR005139">
    <property type="entry name" value="PCRF"/>
</dbReference>
<dbReference type="HAMAP" id="MF_00094">
    <property type="entry name" value="Rel_fac_2"/>
    <property type="match status" value="1"/>
</dbReference>
<dbReference type="EMBL" id="FRDI01000003">
    <property type="protein sequence ID" value="SHN54337.1"/>
    <property type="molecule type" value="Genomic_DNA"/>
</dbReference>
<feature type="domain" description="Prokaryotic-type class I peptide chain release factors" evidence="7">
    <location>
        <begin position="226"/>
        <end position="242"/>
    </location>
</feature>
<dbReference type="Pfam" id="PF03462">
    <property type="entry name" value="PCRF"/>
    <property type="match status" value="1"/>
</dbReference>
<comment type="subcellular location">
    <subcellularLocation>
        <location evidence="4">Cytoplasm</location>
    </subcellularLocation>
</comment>
<reference evidence="8 9" key="1">
    <citation type="submission" date="2016-12" db="EMBL/GenBank/DDBJ databases">
        <authorList>
            <person name="Song W.-J."/>
            <person name="Kurnit D.M."/>
        </authorList>
    </citation>
    <scope>NUCLEOTIDE SEQUENCE [LARGE SCALE GENOMIC DNA]</scope>
    <source>
        <strain evidence="8 9">DSM 11393</strain>
    </source>
</reference>
<comment type="PTM">
    <text evidence="4">Methylated by PrmC. Methylation increases the termination efficiency of RF2.</text>
</comment>
<keyword evidence="9" id="KW-1185">Reference proteome</keyword>
<dbReference type="GO" id="GO:0016149">
    <property type="term" value="F:translation release factor activity, codon specific"/>
    <property type="evidence" value="ECO:0007669"/>
    <property type="project" value="UniProtKB-UniRule"/>
</dbReference>
<evidence type="ECO:0000256" key="5">
    <source>
        <dbReference type="NCBIfam" id="TIGR00020"/>
    </source>
</evidence>
<dbReference type="PANTHER" id="PTHR43116">
    <property type="entry name" value="PEPTIDE CHAIN RELEASE FACTOR 2"/>
    <property type="match status" value="1"/>
</dbReference>
<gene>
    <name evidence="4" type="primary">prfB</name>
    <name evidence="8" type="ORF">SAMN02745728_00523</name>
</gene>
<dbReference type="GO" id="GO:0005737">
    <property type="term" value="C:cytoplasm"/>
    <property type="evidence" value="ECO:0007669"/>
    <property type="project" value="UniProtKB-SubCell"/>
</dbReference>
<keyword evidence="6" id="KW-0175">Coiled coil</keyword>
<keyword evidence="4" id="KW-0963">Cytoplasm</keyword>